<dbReference type="InterPro" id="IPR002654">
    <property type="entry name" value="Glyco_trans_25"/>
</dbReference>
<keyword evidence="7" id="KW-1185">Reference proteome</keyword>
<evidence type="ECO:0000256" key="4">
    <source>
        <dbReference type="SAM" id="SignalP"/>
    </source>
</evidence>
<dbReference type="PANTHER" id="PTHR10730">
    <property type="entry name" value="PROCOLLAGEN-LYSINE,2-OXOGLUTARATE 5-DIOXYGENASE/GLYCOSYLTRANSFERASE 25 FAMILY MEMBER"/>
    <property type="match status" value="1"/>
</dbReference>
<dbReference type="CDD" id="cd06532">
    <property type="entry name" value="Glyco_transf_25"/>
    <property type="match status" value="1"/>
</dbReference>
<dbReference type="Pfam" id="PF01755">
    <property type="entry name" value="Glyco_transf_25"/>
    <property type="match status" value="1"/>
</dbReference>
<feature type="chain" id="PRO_5013125461" description="Glycosyl transferase family 25 domain-containing protein" evidence="4">
    <location>
        <begin position="23"/>
        <end position="222"/>
    </location>
</feature>
<dbReference type="AlphaFoldDB" id="A0A261Y3I5"/>
<accession>A0A261Y3I5</accession>
<dbReference type="GO" id="GO:0016740">
    <property type="term" value="F:transferase activity"/>
    <property type="evidence" value="ECO:0007669"/>
    <property type="project" value="UniProtKB-KW"/>
</dbReference>
<evidence type="ECO:0000313" key="6">
    <source>
        <dbReference type="EMBL" id="OZJ05161.1"/>
    </source>
</evidence>
<dbReference type="Proteomes" id="UP000242875">
    <property type="component" value="Unassembled WGS sequence"/>
</dbReference>
<comment type="similarity">
    <text evidence="1">Belongs to the glycosyltransferase 25 family.</text>
</comment>
<keyword evidence="3" id="KW-0808">Transferase</keyword>
<gene>
    <name evidence="6" type="ORF">BZG36_02213</name>
</gene>
<protein>
    <recommendedName>
        <fullName evidence="5">Glycosyl transferase family 25 domain-containing protein</fullName>
    </recommendedName>
</protein>
<evidence type="ECO:0000256" key="1">
    <source>
        <dbReference type="ARBA" id="ARBA00006721"/>
    </source>
</evidence>
<evidence type="ECO:0000256" key="2">
    <source>
        <dbReference type="ARBA" id="ARBA00022676"/>
    </source>
</evidence>
<feature type="signal peptide" evidence="4">
    <location>
        <begin position="1"/>
        <end position="22"/>
    </location>
</feature>
<sequence>MTVRILLVVCLAVAAVLTPLFASYRKDIDAIFVINLKTRQDRYQHMLEQEQKVGRQFDYLDAVEAHDHTAHDRINDHQIACWRSHMEALNAFLDTRNLTSVILEDDVVFEEDAFGKFREMVLPWRWDMIYLGECNDYKHPEVTRPDGTFHIYKSRYPGCTQAYMVNRQGAHKLLRLLNSVTEPIDETIIHAVMRGDIHAYGVFPNLVNQDNSFGTDVPTTLG</sequence>
<keyword evidence="2" id="KW-0328">Glycosyltransferase</keyword>
<organism evidence="6 7">
    <name type="scientific">Bifiguratus adelaidae</name>
    <dbReference type="NCBI Taxonomy" id="1938954"/>
    <lineage>
        <taxon>Eukaryota</taxon>
        <taxon>Fungi</taxon>
        <taxon>Fungi incertae sedis</taxon>
        <taxon>Mucoromycota</taxon>
        <taxon>Mucoromycotina</taxon>
        <taxon>Endogonomycetes</taxon>
        <taxon>Endogonales</taxon>
        <taxon>Endogonales incertae sedis</taxon>
        <taxon>Bifiguratus</taxon>
    </lineage>
</organism>
<keyword evidence="4" id="KW-0732">Signal</keyword>
<evidence type="ECO:0000313" key="7">
    <source>
        <dbReference type="Proteomes" id="UP000242875"/>
    </source>
</evidence>
<evidence type="ECO:0000256" key="3">
    <source>
        <dbReference type="ARBA" id="ARBA00022679"/>
    </source>
</evidence>
<dbReference type="InterPro" id="IPR050757">
    <property type="entry name" value="Collagen_mod_GT25"/>
</dbReference>
<comment type="caution">
    <text evidence="6">The sequence shown here is derived from an EMBL/GenBank/DDBJ whole genome shotgun (WGS) entry which is preliminary data.</text>
</comment>
<evidence type="ECO:0000259" key="5">
    <source>
        <dbReference type="Pfam" id="PF01755"/>
    </source>
</evidence>
<dbReference type="PANTHER" id="PTHR10730:SF53">
    <property type="entry name" value="GLYCOSYLTRANSFERASE 25 FAMILY MEMBER"/>
    <property type="match status" value="1"/>
</dbReference>
<dbReference type="EMBL" id="MVBO01000021">
    <property type="protein sequence ID" value="OZJ05161.1"/>
    <property type="molecule type" value="Genomic_DNA"/>
</dbReference>
<name>A0A261Y3I5_9FUNG</name>
<proteinExistence type="inferred from homology"/>
<reference evidence="6 7" key="1">
    <citation type="journal article" date="2017" name="Mycologia">
        <title>Bifiguratus adelaidae, gen. et sp. nov., a new member of Mucoromycotina in endophytic and soil-dwelling habitats.</title>
        <authorList>
            <person name="Torres-Cruz T.J."/>
            <person name="Billingsley Tobias T.L."/>
            <person name="Almatruk M."/>
            <person name="Hesse C."/>
            <person name="Kuske C.R."/>
            <person name="Desiro A."/>
            <person name="Benucci G.M."/>
            <person name="Bonito G."/>
            <person name="Stajich J.E."/>
            <person name="Dunlap C."/>
            <person name="Arnold A.E."/>
            <person name="Porras-Alfaro A."/>
        </authorList>
    </citation>
    <scope>NUCLEOTIDE SEQUENCE [LARGE SCALE GENOMIC DNA]</scope>
    <source>
        <strain evidence="6 7">AZ0501</strain>
    </source>
</reference>
<dbReference type="OrthoDB" id="2358375at2759"/>
<feature type="domain" description="Glycosyl transferase family 25" evidence="5">
    <location>
        <begin position="30"/>
        <end position="188"/>
    </location>
</feature>